<proteinExistence type="inferred from homology"/>
<dbReference type="EC" id="2.3.1.269" evidence="8"/>
<comment type="caution">
    <text evidence="8">Lacks conserved residue(s) required for the propagation of feature annotation.</text>
</comment>
<name>A0A5N6A1F9_9ACTN</name>
<dbReference type="PANTHER" id="PTHR38686:SF1">
    <property type="entry name" value="APOLIPOPROTEIN N-ACYLTRANSFERASE"/>
    <property type="match status" value="1"/>
</dbReference>
<comment type="pathway">
    <text evidence="8">Protein modification; lipoprotein biosynthesis (N-acyl transfer).</text>
</comment>
<dbReference type="HAMAP" id="MF_01148">
    <property type="entry name" value="Lnt"/>
    <property type="match status" value="1"/>
</dbReference>
<evidence type="ECO:0000256" key="4">
    <source>
        <dbReference type="ARBA" id="ARBA00022692"/>
    </source>
</evidence>
<dbReference type="GO" id="GO:0016410">
    <property type="term" value="F:N-acyltransferase activity"/>
    <property type="evidence" value="ECO:0007669"/>
    <property type="project" value="UniProtKB-UniRule"/>
</dbReference>
<feature type="domain" description="CN hydrolase" evidence="10">
    <location>
        <begin position="278"/>
        <end position="528"/>
    </location>
</feature>
<keyword evidence="7 8" id="KW-0012">Acyltransferase</keyword>
<accession>A0A5N6A1F9</accession>
<feature type="transmembrane region" description="Helical" evidence="8">
    <location>
        <begin position="108"/>
        <end position="127"/>
    </location>
</feature>
<dbReference type="InterPro" id="IPR004563">
    <property type="entry name" value="Apolipo_AcylTrfase"/>
</dbReference>
<dbReference type="PROSITE" id="PS50263">
    <property type="entry name" value="CN_HYDROLASE"/>
    <property type="match status" value="1"/>
</dbReference>
<keyword evidence="12" id="KW-1185">Reference proteome</keyword>
<evidence type="ECO:0000313" key="12">
    <source>
        <dbReference type="Proteomes" id="UP000314251"/>
    </source>
</evidence>
<keyword evidence="4 8" id="KW-0812">Transmembrane</keyword>
<evidence type="ECO:0000256" key="9">
    <source>
        <dbReference type="SAM" id="MobiDB-lite"/>
    </source>
</evidence>
<dbReference type="Gene3D" id="3.60.110.10">
    <property type="entry name" value="Carbon-nitrogen hydrolase"/>
    <property type="match status" value="1"/>
</dbReference>
<dbReference type="PANTHER" id="PTHR38686">
    <property type="entry name" value="APOLIPOPROTEIN N-ACYLTRANSFERASE"/>
    <property type="match status" value="1"/>
</dbReference>
<dbReference type="InterPro" id="IPR036526">
    <property type="entry name" value="C-N_Hydrolase_sf"/>
</dbReference>
<evidence type="ECO:0000256" key="6">
    <source>
        <dbReference type="ARBA" id="ARBA00023136"/>
    </source>
</evidence>
<comment type="catalytic activity">
    <reaction evidence="8">
        <text>N-terminal S-1,2-diacyl-sn-glyceryl-L-cysteinyl-[lipoprotein] + a glycerophospholipid = N-acyl-S-1,2-diacyl-sn-glyceryl-L-cysteinyl-[lipoprotein] + a 2-acyl-sn-glycero-3-phospholipid + H(+)</text>
        <dbReference type="Rhea" id="RHEA:48228"/>
        <dbReference type="Rhea" id="RHEA-COMP:14681"/>
        <dbReference type="Rhea" id="RHEA-COMP:14684"/>
        <dbReference type="ChEBI" id="CHEBI:15378"/>
        <dbReference type="ChEBI" id="CHEBI:136912"/>
        <dbReference type="ChEBI" id="CHEBI:140656"/>
        <dbReference type="ChEBI" id="CHEBI:140657"/>
        <dbReference type="ChEBI" id="CHEBI:140660"/>
        <dbReference type="EC" id="2.3.1.269"/>
    </reaction>
</comment>
<dbReference type="Pfam" id="PF20154">
    <property type="entry name" value="LNT_N"/>
    <property type="match status" value="1"/>
</dbReference>
<evidence type="ECO:0000259" key="10">
    <source>
        <dbReference type="PROSITE" id="PS50263"/>
    </source>
</evidence>
<dbReference type="GO" id="GO:0005886">
    <property type="term" value="C:plasma membrane"/>
    <property type="evidence" value="ECO:0007669"/>
    <property type="project" value="UniProtKB-SubCell"/>
</dbReference>
<keyword evidence="6 8" id="KW-0472">Membrane</keyword>
<comment type="similarity">
    <text evidence="8">Belongs to the CN hydrolase family. Apolipoprotein N-acyltransferase subfamily.</text>
</comment>
<keyword evidence="3 8" id="KW-0808">Transferase</keyword>
<reference evidence="11" key="1">
    <citation type="submission" date="2019-10" db="EMBL/GenBank/DDBJ databases">
        <title>Nonomuraea sp. nov., isolated from Phyllanthus amarus.</title>
        <authorList>
            <person name="Klykleung N."/>
            <person name="Tanasupawat S."/>
        </authorList>
    </citation>
    <scope>NUCLEOTIDE SEQUENCE [LARGE SCALE GENOMIC DNA]</scope>
    <source>
        <strain evidence="11">3MP-10</strain>
    </source>
</reference>
<sequence length="602" mass="63894">MAPLRREATTVVLSGPETTTRDESDDRRPRPTAPEGPADRAPTPSERRPRWPRRLLAALRHDWPATVLAALAGLALVPAFPPYDVWPTSLLAVAALSLLTRGRSARRGGWLGFALGFPFFLGLLSWLRVIGWDATVGLAVIEALFLVPMGAGLAATARMRAWPLWAACLWVAQEWARDRVPFGGFPWGRLAFANTSTPFTPLAAVGGAPLVTFAVALTGALLAWAGLRLWHLHRAGLLAGRAALPALGGAGLAVAVGASGYAVPVPTGASDTVSVAIVQGNVQQAGMDFLGRPMMILNNHVDATLQLADDVAAGRTERPDLVLWPENASDLDPYSRPEAYAAIDRAARTIGVPILVGALVDHPTEEGYVENQGIVWDPETGPGDSYTKQHPVPFGEYVPFRDQLSVLISRLERVPRDFWAGEHSGVLDVGPARLGDVICFEVAYDDIVRDTVNEGARALVVQTNNATYGNTGQPEQQLAMSQLRAVEHGRAVVTVATSGISAVVRPDGSIEQRTEEFTQDVLSTELPLRDGRTFADRVGAAPEWALALGGLLAWAWTGLGPRLARRRATAQAGPESGGEADGAGADGGEASGAEDGAGERKE</sequence>
<comment type="caution">
    <text evidence="11">The sequence shown here is derived from an EMBL/GenBank/DDBJ whole genome shotgun (WGS) entry which is preliminary data.</text>
</comment>
<protein>
    <recommendedName>
        <fullName evidence="8">Apolipoprotein N-acyltransferase</fullName>
        <shortName evidence="8">ALP N-acyltransferase</shortName>
        <ecNumber evidence="8">2.3.1.269</ecNumber>
    </recommendedName>
</protein>
<dbReference type="UniPathway" id="UPA00666"/>
<evidence type="ECO:0000256" key="7">
    <source>
        <dbReference type="ARBA" id="ARBA00023315"/>
    </source>
</evidence>
<feature type="compositionally biased region" description="Basic and acidic residues" evidence="9">
    <location>
        <begin position="19"/>
        <end position="29"/>
    </location>
</feature>
<dbReference type="CDD" id="cd07571">
    <property type="entry name" value="ALP_N-acyl_transferase"/>
    <property type="match status" value="1"/>
</dbReference>
<dbReference type="Proteomes" id="UP000314251">
    <property type="component" value="Unassembled WGS sequence"/>
</dbReference>
<gene>
    <name evidence="8 11" type="primary">lnt</name>
    <name evidence="11" type="ORF">FH607_022940</name>
</gene>
<evidence type="ECO:0000256" key="5">
    <source>
        <dbReference type="ARBA" id="ARBA00022989"/>
    </source>
</evidence>
<dbReference type="InterPro" id="IPR003010">
    <property type="entry name" value="C-N_Hydrolase"/>
</dbReference>
<dbReference type="SUPFAM" id="SSF56317">
    <property type="entry name" value="Carbon-nitrogen hydrolase"/>
    <property type="match status" value="1"/>
</dbReference>
<evidence type="ECO:0000256" key="1">
    <source>
        <dbReference type="ARBA" id="ARBA00004651"/>
    </source>
</evidence>
<organism evidence="11 12">
    <name type="scientific">Streptomyces mimosae</name>
    <dbReference type="NCBI Taxonomy" id="2586635"/>
    <lineage>
        <taxon>Bacteria</taxon>
        <taxon>Bacillati</taxon>
        <taxon>Actinomycetota</taxon>
        <taxon>Actinomycetes</taxon>
        <taxon>Kitasatosporales</taxon>
        <taxon>Streptomycetaceae</taxon>
        <taxon>Streptomyces</taxon>
    </lineage>
</organism>
<evidence type="ECO:0000256" key="2">
    <source>
        <dbReference type="ARBA" id="ARBA00022475"/>
    </source>
</evidence>
<feature type="compositionally biased region" description="Gly residues" evidence="9">
    <location>
        <begin position="575"/>
        <end position="590"/>
    </location>
</feature>
<dbReference type="GO" id="GO:0042158">
    <property type="term" value="P:lipoprotein biosynthetic process"/>
    <property type="evidence" value="ECO:0007669"/>
    <property type="project" value="UniProtKB-UniRule"/>
</dbReference>
<dbReference type="OrthoDB" id="9804277at2"/>
<feature type="transmembrane region" description="Helical" evidence="8">
    <location>
        <begin position="134"/>
        <end position="155"/>
    </location>
</feature>
<dbReference type="Pfam" id="PF00795">
    <property type="entry name" value="CN_hydrolase"/>
    <property type="match status" value="1"/>
</dbReference>
<dbReference type="AlphaFoldDB" id="A0A5N6A1F9"/>
<evidence type="ECO:0000256" key="8">
    <source>
        <dbReference type="HAMAP-Rule" id="MF_01148"/>
    </source>
</evidence>
<dbReference type="EMBL" id="VDLY02000016">
    <property type="protein sequence ID" value="KAB8161933.1"/>
    <property type="molecule type" value="Genomic_DNA"/>
</dbReference>
<keyword evidence="2 8" id="KW-1003">Cell membrane</keyword>
<dbReference type="NCBIfam" id="TIGR00546">
    <property type="entry name" value="lnt"/>
    <property type="match status" value="1"/>
</dbReference>
<feature type="transmembrane region" description="Helical" evidence="8">
    <location>
        <begin position="210"/>
        <end position="230"/>
    </location>
</feature>
<feature type="region of interest" description="Disordered" evidence="9">
    <location>
        <begin position="564"/>
        <end position="602"/>
    </location>
</feature>
<evidence type="ECO:0000256" key="3">
    <source>
        <dbReference type="ARBA" id="ARBA00022679"/>
    </source>
</evidence>
<feature type="region of interest" description="Disordered" evidence="9">
    <location>
        <begin position="1"/>
        <end position="48"/>
    </location>
</feature>
<evidence type="ECO:0000313" key="11">
    <source>
        <dbReference type="EMBL" id="KAB8161933.1"/>
    </source>
</evidence>
<comment type="subcellular location">
    <subcellularLocation>
        <location evidence="1 8">Cell membrane</location>
        <topology evidence="1 8">Multi-pass membrane protein</topology>
    </subcellularLocation>
</comment>
<keyword evidence="5 8" id="KW-1133">Transmembrane helix</keyword>
<comment type="function">
    <text evidence="8">Catalyzes the phospholipid dependent N-acylation of the N-terminal cysteine of apolipoprotein, the last step in lipoprotein maturation.</text>
</comment>
<dbReference type="InterPro" id="IPR045378">
    <property type="entry name" value="LNT_N"/>
</dbReference>